<gene>
    <name evidence="2" type="ORF">EHE22_09080</name>
</gene>
<dbReference type="AlphaFoldDB" id="A0A7Y3WWX0"/>
<accession>A0A7Y3WWX0</accession>
<dbReference type="RefSeq" id="WP_171379893.1">
    <property type="nucleotide sequence ID" value="NZ_PKQI01000002.1"/>
</dbReference>
<protein>
    <submittedName>
        <fullName evidence="2">Uncharacterized protein</fullName>
    </submittedName>
</protein>
<feature type="region of interest" description="Disordered" evidence="1">
    <location>
        <begin position="269"/>
        <end position="331"/>
    </location>
</feature>
<name>A0A7Y3WWX0_9HYPH</name>
<proteinExistence type="predicted"/>
<comment type="caution">
    <text evidence="2">The sequence shown here is derived from an EMBL/GenBank/DDBJ whole genome shotgun (WGS) entry which is preliminary data.</text>
</comment>
<evidence type="ECO:0000313" key="2">
    <source>
        <dbReference type="EMBL" id="NNV20576.1"/>
    </source>
</evidence>
<feature type="compositionally biased region" description="Polar residues" evidence="1">
    <location>
        <begin position="272"/>
        <end position="307"/>
    </location>
</feature>
<reference evidence="2 3" key="1">
    <citation type="submission" date="2018-11" db="EMBL/GenBank/DDBJ databases">
        <title>Genome sequencing and analysis.</title>
        <authorList>
            <person name="Huang Y.-T."/>
        </authorList>
    </citation>
    <scope>NUCLEOTIDE SEQUENCE [LARGE SCALE GENOMIC DNA]</scope>
    <source>
        <strain evidence="2 3">SHIN</strain>
    </source>
</reference>
<dbReference type="Proteomes" id="UP000526233">
    <property type="component" value="Unassembled WGS sequence"/>
</dbReference>
<evidence type="ECO:0000313" key="3">
    <source>
        <dbReference type="Proteomes" id="UP000526233"/>
    </source>
</evidence>
<dbReference type="EMBL" id="PKQI01000002">
    <property type="protein sequence ID" value="NNV20576.1"/>
    <property type="molecule type" value="Genomic_DNA"/>
</dbReference>
<organism evidence="2 3">
    <name type="scientific">Brucella pseudogrignonensis</name>
    <dbReference type="NCBI Taxonomy" id="419475"/>
    <lineage>
        <taxon>Bacteria</taxon>
        <taxon>Pseudomonadati</taxon>
        <taxon>Pseudomonadota</taxon>
        <taxon>Alphaproteobacteria</taxon>
        <taxon>Hyphomicrobiales</taxon>
        <taxon>Brucellaceae</taxon>
        <taxon>Brucella/Ochrobactrum group</taxon>
        <taxon>Brucella</taxon>
    </lineage>
</organism>
<evidence type="ECO:0000256" key="1">
    <source>
        <dbReference type="SAM" id="MobiDB-lite"/>
    </source>
</evidence>
<sequence>MNQEIITQDGEVFEETTALASTSMAVQLQKAEIDQLVSTAHAFPRSLKRVQSNILGMATLDEESAEECIYALPRGGKPIRGPSIRFAEILKQSYGNCRAAARVVHVDKTEGYIEAEGVFHDLETNSASTARVRRRITDKNGRVFKDDMIIVTGNAACSIAMRNAILAGVPKPLWRKAYDMVQATITGDITTLSENREKAFKALAAFGVKPDQVFAALGVQGEEDITVDHIATLRGMYSALKNGEATVEEMFVGTVKAISDHAKIENPFSAEPATTQTNNVMPEPETPTSGPDNSEQDTSADLTSTGSVEGGEPMVDQASTLDNSGDEPNEPNIELRKECWEKFIGAATDEANSLTERRGILETSKDAWKIELPNDLEFVRVAFMEADNVIKGKVTKEEATDHMSSFLGG</sequence>